<dbReference type="RefSeq" id="WP_181753616.1">
    <property type="nucleotide sequence ID" value="NZ_JACEIQ010000019.1"/>
</dbReference>
<dbReference type="AlphaFoldDB" id="A0A7W2AA06"/>
<accession>A0A7W2AA06</accession>
<sequence>MSMPGLFYLSENLGFGARELNFSLYWNEDRVYTMNRTRLMAQYQRSHHVGQSKITFSYNTFVFKAFCYLAKHPQRYLFNFSLQYRQKDKN</sequence>
<dbReference type="Proteomes" id="UP000535491">
    <property type="component" value="Unassembled WGS sequence"/>
</dbReference>
<reference evidence="1 2" key="1">
    <citation type="submission" date="2020-07" db="EMBL/GenBank/DDBJ databases">
        <authorList>
            <person name="Feng H."/>
        </authorList>
    </citation>
    <scope>NUCLEOTIDE SEQUENCE [LARGE SCALE GENOMIC DNA]</scope>
    <source>
        <strain evidence="2">s-10</strain>
    </source>
</reference>
<dbReference type="EMBL" id="JACEIQ010000019">
    <property type="protein sequence ID" value="MBA4495784.1"/>
    <property type="molecule type" value="Genomic_DNA"/>
</dbReference>
<keyword evidence="2" id="KW-1185">Reference proteome</keyword>
<proteinExistence type="predicted"/>
<name>A0A7W2AA06_9BACL</name>
<gene>
    <name evidence="1" type="ORF">H1191_15945</name>
</gene>
<evidence type="ECO:0000313" key="1">
    <source>
        <dbReference type="EMBL" id="MBA4495784.1"/>
    </source>
</evidence>
<organism evidence="1 2">
    <name type="scientific">Paenactinomyces guangxiensis</name>
    <dbReference type="NCBI Taxonomy" id="1490290"/>
    <lineage>
        <taxon>Bacteria</taxon>
        <taxon>Bacillati</taxon>
        <taxon>Bacillota</taxon>
        <taxon>Bacilli</taxon>
        <taxon>Bacillales</taxon>
        <taxon>Thermoactinomycetaceae</taxon>
        <taxon>Paenactinomyces</taxon>
    </lineage>
</organism>
<protein>
    <submittedName>
        <fullName evidence="1">Uncharacterized protein</fullName>
    </submittedName>
</protein>
<comment type="caution">
    <text evidence="1">The sequence shown here is derived from an EMBL/GenBank/DDBJ whole genome shotgun (WGS) entry which is preliminary data.</text>
</comment>
<evidence type="ECO:0000313" key="2">
    <source>
        <dbReference type="Proteomes" id="UP000535491"/>
    </source>
</evidence>